<proteinExistence type="predicted"/>
<dbReference type="Proteomes" id="UP000031408">
    <property type="component" value="Unassembled WGS sequence"/>
</dbReference>
<dbReference type="EMBL" id="JSVC01000016">
    <property type="protein sequence ID" value="KIC93948.1"/>
    <property type="molecule type" value="Genomic_DNA"/>
</dbReference>
<evidence type="ECO:0000313" key="5">
    <source>
        <dbReference type="Proteomes" id="UP000031408"/>
    </source>
</evidence>
<dbReference type="PANTHER" id="PTHR12526:SF629">
    <property type="entry name" value="TEICHURONIC ACID BIOSYNTHESIS GLYCOSYLTRANSFERASE TUAH-RELATED"/>
    <property type="match status" value="1"/>
</dbReference>
<dbReference type="Pfam" id="PF00534">
    <property type="entry name" value="Glycos_transf_1"/>
    <property type="match status" value="1"/>
</dbReference>
<evidence type="ECO:0000313" key="4">
    <source>
        <dbReference type="EMBL" id="KIC93948.1"/>
    </source>
</evidence>
<keyword evidence="1" id="KW-0328">Glycosyltransferase</keyword>
<protein>
    <recommendedName>
        <fullName evidence="3">Glycosyl transferase family 1 domain-containing protein</fullName>
    </recommendedName>
</protein>
<evidence type="ECO:0000256" key="1">
    <source>
        <dbReference type="ARBA" id="ARBA00022676"/>
    </source>
</evidence>
<evidence type="ECO:0000256" key="2">
    <source>
        <dbReference type="ARBA" id="ARBA00022679"/>
    </source>
</evidence>
<accession>A0A0C1LF08</accession>
<dbReference type="PANTHER" id="PTHR12526">
    <property type="entry name" value="GLYCOSYLTRANSFERASE"/>
    <property type="match status" value="1"/>
</dbReference>
<comment type="caution">
    <text evidence="4">The sequence shown here is derived from an EMBL/GenBank/DDBJ whole genome shotgun (WGS) entry which is preliminary data.</text>
</comment>
<gene>
    <name evidence="4" type="ORF">OI18_15170</name>
</gene>
<dbReference type="AlphaFoldDB" id="A0A0C1LF08"/>
<reference evidence="4 5" key="1">
    <citation type="submission" date="2014-11" db="EMBL/GenBank/DDBJ databases">
        <title>Genome sequence of Flavihumibacter solisilvae 3-3.</title>
        <authorList>
            <person name="Zhou G."/>
            <person name="Li M."/>
            <person name="Wang G."/>
        </authorList>
    </citation>
    <scope>NUCLEOTIDE SEQUENCE [LARGE SCALE GENOMIC DNA]</scope>
    <source>
        <strain evidence="4 5">3-3</strain>
    </source>
</reference>
<dbReference type="Gene3D" id="3.40.50.2000">
    <property type="entry name" value="Glycogen Phosphorylase B"/>
    <property type="match status" value="1"/>
</dbReference>
<organism evidence="4 5">
    <name type="scientific">Flavihumibacter solisilvae</name>
    <dbReference type="NCBI Taxonomy" id="1349421"/>
    <lineage>
        <taxon>Bacteria</taxon>
        <taxon>Pseudomonadati</taxon>
        <taxon>Bacteroidota</taxon>
        <taxon>Chitinophagia</taxon>
        <taxon>Chitinophagales</taxon>
        <taxon>Chitinophagaceae</taxon>
        <taxon>Flavihumibacter</taxon>
    </lineage>
</organism>
<sequence>MQRICSTLSVAGYQVTLVGRIMQEASGLTTNYKVKRMRFWFRKGPMQYVELSIRMFFRLLFAKTDVYGAVDIDTALPVYLASVIRQKPRTLDAHEYFSELKEVITRPVIHKVWKRIEAFTMPRFPVGYTVGHELARLFEEKFGVRYEVIRNLPFRSDFRLPINERKRVILYQGAINEARGLEYLIPAMKQVDAELHIYGKGNYYEQCVALTRELGLTARIRFFGMMSPDRLKEITPSCFIGINLVEAEGLNQYYSLANKFFDYIQGGIPQVTMNFPEYAAINARHPVAVLIDRPEIQSIADAINLLLKDSVLYGYLTSGCTAAAADYCWEQEREQLIQIYKKLN</sequence>
<dbReference type="InterPro" id="IPR001296">
    <property type="entry name" value="Glyco_trans_1"/>
</dbReference>
<keyword evidence="5" id="KW-1185">Reference proteome</keyword>
<name>A0A0C1LF08_9BACT</name>
<keyword evidence="2" id="KW-0808">Transferase</keyword>
<feature type="domain" description="Glycosyl transferase family 1" evidence="3">
    <location>
        <begin position="157"/>
        <end position="310"/>
    </location>
</feature>
<dbReference type="GO" id="GO:0016757">
    <property type="term" value="F:glycosyltransferase activity"/>
    <property type="evidence" value="ECO:0007669"/>
    <property type="project" value="UniProtKB-KW"/>
</dbReference>
<dbReference type="STRING" id="1349421.OI18_15170"/>
<evidence type="ECO:0000259" key="3">
    <source>
        <dbReference type="Pfam" id="PF00534"/>
    </source>
</evidence>
<dbReference type="SUPFAM" id="SSF53756">
    <property type="entry name" value="UDP-Glycosyltransferase/glycogen phosphorylase"/>
    <property type="match status" value="1"/>
</dbReference>